<dbReference type="GO" id="GO:0015179">
    <property type="term" value="F:L-amino acid transmembrane transporter activity"/>
    <property type="evidence" value="ECO:0007669"/>
    <property type="project" value="TreeGrafter"/>
</dbReference>
<feature type="transmembrane region" description="Helical" evidence="5">
    <location>
        <begin position="210"/>
        <end position="237"/>
    </location>
</feature>
<dbReference type="OMA" id="CEQPDIA"/>
<dbReference type="CTD" id="36346002"/>
<dbReference type="GeneID" id="36346002"/>
<dbReference type="Gene3D" id="1.20.1740.10">
    <property type="entry name" value="Amino acid/polyamine transporter I"/>
    <property type="match status" value="1"/>
</dbReference>
<dbReference type="STRING" id="6210.W6UMW5"/>
<sequence>MGGGSDASEVPSSANGDEKTVVRMSEEIGVLQAVSIVFGAIVGSGIFVSPVGVLRYSNSVGLSLIMWVVPGLFSMLGALVYAELGVRIPKSGGEYAYVLEAFGGLPAFVVMWITFVVIGGVSCAANSIVFAEYMLQPVYPNCTIPGPVVSMIALCGLSHVESFHDAFEGSNLSPGYLALAFYQGFWAFGGWNSLNFLVEEMKNPGRNLPLTIGISLSLVTGLYVLTNIAYLAVLSPYEMLATGSGSSAIAVVFAKRAMPWISMLMPVFVGASVFGSINGQAMSMSR</sequence>
<keyword evidence="4 5" id="KW-0472">Membrane</keyword>
<accession>W6UMW5</accession>
<dbReference type="EMBL" id="APAU02000206">
    <property type="protein sequence ID" value="EUB54844.1"/>
    <property type="molecule type" value="Genomic_DNA"/>
</dbReference>
<evidence type="ECO:0000313" key="7">
    <source>
        <dbReference type="Proteomes" id="UP000019149"/>
    </source>
</evidence>
<evidence type="ECO:0000256" key="2">
    <source>
        <dbReference type="ARBA" id="ARBA00022692"/>
    </source>
</evidence>
<evidence type="ECO:0000256" key="5">
    <source>
        <dbReference type="SAM" id="Phobius"/>
    </source>
</evidence>
<dbReference type="OrthoDB" id="3257095at2759"/>
<dbReference type="RefSeq" id="XP_024346040.1">
    <property type="nucleotide sequence ID" value="XM_024499536.1"/>
</dbReference>
<reference evidence="6 7" key="1">
    <citation type="journal article" date="2013" name="Nat. Genet.">
        <title>The genome of the hydatid tapeworm Echinococcus granulosus.</title>
        <authorList>
            <person name="Zheng H."/>
            <person name="Zhang W."/>
            <person name="Zhang L."/>
            <person name="Zhang Z."/>
            <person name="Li J."/>
            <person name="Lu G."/>
            <person name="Zhu Y."/>
            <person name="Wang Y."/>
            <person name="Huang Y."/>
            <person name="Liu J."/>
            <person name="Kang H."/>
            <person name="Chen J."/>
            <person name="Wang L."/>
            <person name="Chen A."/>
            <person name="Yu S."/>
            <person name="Gao Z."/>
            <person name="Jin L."/>
            <person name="Gu W."/>
            <person name="Wang Z."/>
            <person name="Zhao L."/>
            <person name="Shi B."/>
            <person name="Wen H."/>
            <person name="Lin R."/>
            <person name="Jones M.K."/>
            <person name="Brejova B."/>
            <person name="Vinar T."/>
            <person name="Zhao G."/>
            <person name="McManus D.P."/>
            <person name="Chen Z."/>
            <person name="Zhou Y."/>
            <person name="Wang S."/>
        </authorList>
    </citation>
    <scope>NUCLEOTIDE SEQUENCE [LARGE SCALE GENOMIC DNA]</scope>
</reference>
<dbReference type="InterPro" id="IPR050598">
    <property type="entry name" value="AminoAcid_Transporter"/>
</dbReference>
<dbReference type="AlphaFoldDB" id="W6UMW5"/>
<name>W6UMW5_ECHGR</name>
<evidence type="ECO:0000256" key="1">
    <source>
        <dbReference type="ARBA" id="ARBA00004141"/>
    </source>
</evidence>
<dbReference type="InterPro" id="IPR002293">
    <property type="entry name" value="AA/rel_permease1"/>
</dbReference>
<evidence type="ECO:0000256" key="4">
    <source>
        <dbReference type="ARBA" id="ARBA00023136"/>
    </source>
</evidence>
<keyword evidence="7" id="KW-1185">Reference proteome</keyword>
<dbReference type="PANTHER" id="PTHR11785:SF528">
    <property type="entry name" value="AMINO ACID TRANSPORTER PROTEIN JHI-21"/>
    <property type="match status" value="1"/>
</dbReference>
<keyword evidence="2 5" id="KW-0812">Transmembrane</keyword>
<comment type="subcellular location">
    <subcellularLocation>
        <location evidence="1">Membrane</location>
        <topology evidence="1">Multi-pass membrane protein</topology>
    </subcellularLocation>
</comment>
<feature type="transmembrane region" description="Helical" evidence="5">
    <location>
        <begin position="28"/>
        <end position="48"/>
    </location>
</feature>
<dbReference type="GO" id="GO:0016020">
    <property type="term" value="C:membrane"/>
    <property type="evidence" value="ECO:0007669"/>
    <property type="project" value="UniProtKB-SubCell"/>
</dbReference>
<dbReference type="PANTHER" id="PTHR11785">
    <property type="entry name" value="AMINO ACID TRANSPORTER"/>
    <property type="match status" value="1"/>
</dbReference>
<organism evidence="6 7">
    <name type="scientific">Echinococcus granulosus</name>
    <name type="common">Hydatid tapeworm</name>
    <dbReference type="NCBI Taxonomy" id="6210"/>
    <lineage>
        <taxon>Eukaryota</taxon>
        <taxon>Metazoa</taxon>
        <taxon>Spiralia</taxon>
        <taxon>Lophotrochozoa</taxon>
        <taxon>Platyhelminthes</taxon>
        <taxon>Cestoda</taxon>
        <taxon>Eucestoda</taxon>
        <taxon>Cyclophyllidea</taxon>
        <taxon>Taeniidae</taxon>
        <taxon>Echinococcus</taxon>
        <taxon>Echinococcus granulosus group</taxon>
    </lineage>
</organism>
<feature type="transmembrane region" description="Helical" evidence="5">
    <location>
        <begin position="102"/>
        <end position="131"/>
    </location>
</feature>
<dbReference type="Pfam" id="PF13520">
    <property type="entry name" value="AA_permease_2"/>
    <property type="match status" value="2"/>
</dbReference>
<comment type="caution">
    <text evidence="6">The sequence shown here is derived from an EMBL/GenBank/DDBJ whole genome shotgun (WGS) entry which is preliminary data.</text>
</comment>
<dbReference type="Proteomes" id="UP000019149">
    <property type="component" value="Unassembled WGS sequence"/>
</dbReference>
<feature type="transmembrane region" description="Helical" evidence="5">
    <location>
        <begin position="180"/>
        <end position="198"/>
    </location>
</feature>
<feature type="transmembrane region" description="Helical" evidence="5">
    <location>
        <begin position="60"/>
        <end position="82"/>
    </location>
</feature>
<dbReference type="KEGG" id="egl:EGR_10287"/>
<keyword evidence="3 5" id="KW-1133">Transmembrane helix</keyword>
<feature type="transmembrane region" description="Helical" evidence="5">
    <location>
        <begin position="257"/>
        <end position="277"/>
    </location>
</feature>
<proteinExistence type="predicted"/>
<gene>
    <name evidence="6" type="ORF">EGR_10287</name>
</gene>
<protein>
    <submittedName>
        <fullName evidence="6">Y+L amino acid transporter</fullName>
    </submittedName>
</protein>
<evidence type="ECO:0000313" key="6">
    <source>
        <dbReference type="EMBL" id="EUB54844.1"/>
    </source>
</evidence>
<evidence type="ECO:0000256" key="3">
    <source>
        <dbReference type="ARBA" id="ARBA00022989"/>
    </source>
</evidence>
<feature type="transmembrane region" description="Helical" evidence="5">
    <location>
        <begin position="138"/>
        <end position="160"/>
    </location>
</feature>